<protein>
    <submittedName>
        <fullName evidence="1">Uncharacterized protein</fullName>
    </submittedName>
</protein>
<comment type="caution">
    <text evidence="1">The sequence shown here is derived from an EMBL/GenBank/DDBJ whole genome shotgun (WGS) entry which is preliminary data.</text>
</comment>
<dbReference type="Proteomes" id="UP000777482">
    <property type="component" value="Unassembled WGS sequence"/>
</dbReference>
<evidence type="ECO:0000313" key="2">
    <source>
        <dbReference type="Proteomes" id="UP000777482"/>
    </source>
</evidence>
<name>A0A9P6W0R7_RHOMI</name>
<reference evidence="1 2" key="1">
    <citation type="submission" date="2020-11" db="EMBL/GenBank/DDBJ databases">
        <title>Kefir isolates.</title>
        <authorList>
            <person name="Marcisauskas S."/>
            <person name="Kim Y."/>
            <person name="Blasche S."/>
        </authorList>
    </citation>
    <scope>NUCLEOTIDE SEQUENCE [LARGE SCALE GENOMIC DNA]</scope>
    <source>
        <strain evidence="1 2">KR</strain>
    </source>
</reference>
<gene>
    <name evidence="1" type="ORF">C6P46_005343</name>
</gene>
<accession>A0A9P6W0R7</accession>
<evidence type="ECO:0000313" key="1">
    <source>
        <dbReference type="EMBL" id="KAG0659047.1"/>
    </source>
</evidence>
<dbReference type="AlphaFoldDB" id="A0A9P6W0R7"/>
<dbReference type="EMBL" id="PUHQ01000058">
    <property type="protein sequence ID" value="KAG0659047.1"/>
    <property type="molecule type" value="Genomic_DNA"/>
</dbReference>
<keyword evidence="2" id="KW-1185">Reference proteome</keyword>
<organism evidence="1 2">
    <name type="scientific">Rhodotorula mucilaginosa</name>
    <name type="common">Yeast</name>
    <name type="synonym">Rhodotorula rubra</name>
    <dbReference type="NCBI Taxonomy" id="5537"/>
    <lineage>
        <taxon>Eukaryota</taxon>
        <taxon>Fungi</taxon>
        <taxon>Dikarya</taxon>
        <taxon>Basidiomycota</taxon>
        <taxon>Pucciniomycotina</taxon>
        <taxon>Microbotryomycetes</taxon>
        <taxon>Sporidiobolales</taxon>
        <taxon>Sporidiobolaceae</taxon>
        <taxon>Rhodotorula</taxon>
    </lineage>
</organism>
<sequence>MGRGNDWLDSPPLVSLFSSTSSGPLLLATSATAPNTPQSYISLLEDSPDGKETLVAWQPQDLATCVASLAHQRQLPAEPAGSATLKDLSEVLHLQAPDTQTTS</sequence>
<proteinExistence type="predicted"/>